<reference evidence="1" key="1">
    <citation type="submission" date="2018-04" db="EMBL/GenBank/DDBJ databases">
        <title>Draft Genome Sequences of Chryseobacterium lactis NCTC11390T isolated from milk, Chryseobacterium oncorhynchi 701B-08T from rainbow trout, and Chryseobacterium viscerum 687B-08T from diseased fish.</title>
        <authorList>
            <person name="Jeong J.-J."/>
            <person name="Lee Y.J."/>
            <person name="Pathiraja D."/>
            <person name="Park B."/>
            <person name="Choi I.-G."/>
            <person name="Kim K.D."/>
        </authorList>
    </citation>
    <scope>NUCLEOTIDE SEQUENCE [LARGE SCALE GENOMIC DNA]</scope>
    <source>
        <strain evidence="1">701B-08</strain>
    </source>
</reference>
<dbReference type="Proteomes" id="UP000236182">
    <property type="component" value="Unassembled WGS sequence"/>
</dbReference>
<organism evidence="1 2">
    <name type="scientific">Chryseobacterium oncorhynchi</name>
    <dbReference type="NCBI Taxonomy" id="741074"/>
    <lineage>
        <taxon>Bacteria</taxon>
        <taxon>Pseudomonadati</taxon>
        <taxon>Bacteroidota</taxon>
        <taxon>Flavobacteriia</taxon>
        <taxon>Flavobacteriales</taxon>
        <taxon>Weeksellaceae</taxon>
        <taxon>Chryseobacterium group</taxon>
        <taxon>Chryseobacterium</taxon>
    </lineage>
</organism>
<gene>
    <name evidence="1" type="ORF">C1638_017500</name>
</gene>
<dbReference type="EMBL" id="PPEI02000005">
    <property type="protein sequence ID" value="PWN62288.1"/>
    <property type="molecule type" value="Genomic_DNA"/>
</dbReference>
<accession>A0A316WSU3</accession>
<dbReference type="OrthoDB" id="883020at2"/>
<keyword evidence="2" id="KW-1185">Reference proteome</keyword>
<evidence type="ECO:0000313" key="1">
    <source>
        <dbReference type="EMBL" id="PWN62288.1"/>
    </source>
</evidence>
<dbReference type="RefSeq" id="WP_109623110.1">
    <property type="nucleotide sequence ID" value="NZ_PPEI02000005.1"/>
</dbReference>
<sequence>MILSFSRQLNGKPTYFPEKIIAGLWVNNQISKNKATELFNPQVLEKIIPVKYQEAGKVNFATIHKIEFNNTIYHRAKIHTIREDKTDRWKDGTMIDFFINARQKNMFRFAPSFPVISTQFIGIYPKTKDVIIDGKHLFPSEIDILAVNDGFFDYYDFFEYFDKEFHGKIIHWTNLKY</sequence>
<comment type="caution">
    <text evidence="1">The sequence shown here is derived from an EMBL/GenBank/DDBJ whole genome shotgun (WGS) entry which is preliminary data.</text>
</comment>
<name>A0A316WSU3_9FLAO</name>
<dbReference type="AlphaFoldDB" id="A0A316WSU3"/>
<protein>
    <submittedName>
        <fullName evidence="1">Uncharacterized protein</fullName>
    </submittedName>
</protein>
<proteinExistence type="predicted"/>
<evidence type="ECO:0000313" key="2">
    <source>
        <dbReference type="Proteomes" id="UP000236182"/>
    </source>
</evidence>